<organism evidence="1 2">
    <name type="scientific">Araneus ventricosus</name>
    <name type="common">Orbweaver spider</name>
    <name type="synonym">Epeira ventricosa</name>
    <dbReference type="NCBI Taxonomy" id="182803"/>
    <lineage>
        <taxon>Eukaryota</taxon>
        <taxon>Metazoa</taxon>
        <taxon>Ecdysozoa</taxon>
        <taxon>Arthropoda</taxon>
        <taxon>Chelicerata</taxon>
        <taxon>Arachnida</taxon>
        <taxon>Araneae</taxon>
        <taxon>Araneomorphae</taxon>
        <taxon>Entelegynae</taxon>
        <taxon>Araneoidea</taxon>
        <taxon>Araneidae</taxon>
        <taxon>Araneus</taxon>
    </lineage>
</organism>
<sequence>MQLFSNYRTTPAGGLLNPCMSFSVQQAQYTVYLQWSRVSNLESSGSEAETLPLGYIAPNGAEGCQHMCRPRHLTVVENYEAHPKIALVCLQNGTLI</sequence>
<dbReference type="EMBL" id="BGPR01002065">
    <property type="protein sequence ID" value="GBM67166.1"/>
    <property type="molecule type" value="Genomic_DNA"/>
</dbReference>
<proteinExistence type="predicted"/>
<name>A0A4Y2HP64_ARAVE</name>
<dbReference type="Proteomes" id="UP000499080">
    <property type="component" value="Unassembled WGS sequence"/>
</dbReference>
<comment type="caution">
    <text evidence="1">The sequence shown here is derived from an EMBL/GenBank/DDBJ whole genome shotgun (WGS) entry which is preliminary data.</text>
</comment>
<protein>
    <submittedName>
        <fullName evidence="1">Uncharacterized protein</fullName>
    </submittedName>
</protein>
<evidence type="ECO:0000313" key="2">
    <source>
        <dbReference type="Proteomes" id="UP000499080"/>
    </source>
</evidence>
<gene>
    <name evidence="1" type="ORF">AVEN_218075_1</name>
</gene>
<reference evidence="1 2" key="1">
    <citation type="journal article" date="2019" name="Sci. Rep.">
        <title>Orb-weaving spider Araneus ventricosus genome elucidates the spidroin gene catalogue.</title>
        <authorList>
            <person name="Kono N."/>
            <person name="Nakamura H."/>
            <person name="Ohtoshi R."/>
            <person name="Moran D.A.P."/>
            <person name="Shinohara A."/>
            <person name="Yoshida Y."/>
            <person name="Fujiwara M."/>
            <person name="Mori M."/>
            <person name="Tomita M."/>
            <person name="Arakawa K."/>
        </authorList>
    </citation>
    <scope>NUCLEOTIDE SEQUENCE [LARGE SCALE GENOMIC DNA]</scope>
</reference>
<dbReference type="AlphaFoldDB" id="A0A4Y2HP64"/>
<accession>A0A4Y2HP64</accession>
<dbReference type="OrthoDB" id="1099063at2759"/>
<keyword evidence="2" id="KW-1185">Reference proteome</keyword>
<evidence type="ECO:0000313" key="1">
    <source>
        <dbReference type="EMBL" id="GBM67166.1"/>
    </source>
</evidence>